<reference evidence="2" key="1">
    <citation type="journal article" date="2023" name="G3 (Bethesda)">
        <title>Genome assembly and association tests identify interacting loci associated with vigor, precocity, and sex in interspecific pistachio rootstocks.</title>
        <authorList>
            <person name="Palmer W."/>
            <person name="Jacygrad E."/>
            <person name="Sagayaradj S."/>
            <person name="Cavanaugh K."/>
            <person name="Han R."/>
            <person name="Bertier L."/>
            <person name="Beede B."/>
            <person name="Kafkas S."/>
            <person name="Golino D."/>
            <person name="Preece J."/>
            <person name="Michelmore R."/>
        </authorList>
    </citation>
    <scope>NUCLEOTIDE SEQUENCE [LARGE SCALE GENOMIC DNA]</scope>
</reference>
<evidence type="ECO:0000313" key="2">
    <source>
        <dbReference type="Proteomes" id="UP001164250"/>
    </source>
</evidence>
<accession>A0ACC1BE07</accession>
<organism evidence="1 2">
    <name type="scientific">Pistacia atlantica</name>
    <dbReference type="NCBI Taxonomy" id="434234"/>
    <lineage>
        <taxon>Eukaryota</taxon>
        <taxon>Viridiplantae</taxon>
        <taxon>Streptophyta</taxon>
        <taxon>Embryophyta</taxon>
        <taxon>Tracheophyta</taxon>
        <taxon>Spermatophyta</taxon>
        <taxon>Magnoliopsida</taxon>
        <taxon>eudicotyledons</taxon>
        <taxon>Gunneridae</taxon>
        <taxon>Pentapetalae</taxon>
        <taxon>rosids</taxon>
        <taxon>malvids</taxon>
        <taxon>Sapindales</taxon>
        <taxon>Anacardiaceae</taxon>
        <taxon>Pistacia</taxon>
    </lineage>
</organism>
<name>A0ACC1BE07_9ROSI</name>
<keyword evidence="2" id="KW-1185">Reference proteome</keyword>
<sequence length="148" mass="16682">MVSSEDFSFPKINYPLPNFAISPSLWRVSSLVYPDSHNAGDAREEVDVSKCGEEKMDMLWEDFNEEIERVVSNSSTKEEQEEKKEAVKLSSGHGPRSSETMVELCCTQALKMSSSGRPSSSSTSIVVVMKILKKLFLLKNSHRIKKNY</sequence>
<gene>
    <name evidence="1" type="ORF">Patl1_28167</name>
</gene>
<proteinExistence type="predicted"/>
<dbReference type="Proteomes" id="UP001164250">
    <property type="component" value="Chromosome 5"/>
</dbReference>
<comment type="caution">
    <text evidence="1">The sequence shown here is derived from an EMBL/GenBank/DDBJ whole genome shotgun (WGS) entry which is preliminary data.</text>
</comment>
<evidence type="ECO:0000313" key="1">
    <source>
        <dbReference type="EMBL" id="KAJ0097183.1"/>
    </source>
</evidence>
<protein>
    <submittedName>
        <fullName evidence="1">Uncharacterized protein</fullName>
    </submittedName>
</protein>
<dbReference type="EMBL" id="CM047901">
    <property type="protein sequence ID" value="KAJ0097183.1"/>
    <property type="molecule type" value="Genomic_DNA"/>
</dbReference>